<dbReference type="AlphaFoldDB" id="A0A9X4KRX9"/>
<evidence type="ECO:0000313" key="1">
    <source>
        <dbReference type="EMBL" id="MDG0795032.1"/>
    </source>
</evidence>
<keyword evidence="2" id="KW-1185">Reference proteome</keyword>
<protein>
    <submittedName>
        <fullName evidence="1">Uncharacterized protein</fullName>
    </submittedName>
</protein>
<accession>A0A9X4KRX9</accession>
<dbReference type="EMBL" id="JAPDHZ010000008">
    <property type="protein sequence ID" value="MDG0795032.1"/>
    <property type="molecule type" value="Genomic_DNA"/>
</dbReference>
<proteinExistence type="predicted"/>
<sequence length="49" mass="5498">MLHALETTFNNADYTVSLQPGENRFKITATNKYGKSTDIIYTVTYTPAP</sequence>
<evidence type="ECO:0000313" key="2">
    <source>
        <dbReference type="Proteomes" id="UP001153387"/>
    </source>
</evidence>
<name>A0A9X4KRX9_9BACL</name>
<gene>
    <name evidence="1" type="ORF">OMP38_32550</name>
</gene>
<reference evidence="1 2" key="1">
    <citation type="submission" date="2022-10" db="EMBL/GenBank/DDBJ databases">
        <title>Comparative genomic analysis of Cohnella hashimotonis sp. nov., isolated from the International Space Station.</title>
        <authorList>
            <person name="Simpson A."/>
            <person name="Venkateswaran K."/>
        </authorList>
    </citation>
    <scope>NUCLEOTIDE SEQUENCE [LARGE SCALE GENOMIC DNA]</scope>
    <source>
        <strain evidence="1 2">DSM 18997</strain>
    </source>
</reference>
<comment type="caution">
    <text evidence="1">The sequence shown here is derived from an EMBL/GenBank/DDBJ whole genome shotgun (WGS) entry which is preliminary data.</text>
</comment>
<organism evidence="1 2">
    <name type="scientific">Cohnella ginsengisoli</name>
    <dbReference type="NCBI Taxonomy" id="425004"/>
    <lineage>
        <taxon>Bacteria</taxon>
        <taxon>Bacillati</taxon>
        <taxon>Bacillota</taxon>
        <taxon>Bacilli</taxon>
        <taxon>Bacillales</taxon>
        <taxon>Paenibacillaceae</taxon>
        <taxon>Cohnella</taxon>
    </lineage>
</organism>
<dbReference type="Gene3D" id="2.60.40.10">
    <property type="entry name" value="Immunoglobulins"/>
    <property type="match status" value="1"/>
</dbReference>
<dbReference type="InterPro" id="IPR013783">
    <property type="entry name" value="Ig-like_fold"/>
</dbReference>
<dbReference type="RefSeq" id="WP_277568735.1">
    <property type="nucleotide sequence ID" value="NZ_JAPDHZ010000008.1"/>
</dbReference>
<dbReference type="Proteomes" id="UP001153387">
    <property type="component" value="Unassembled WGS sequence"/>
</dbReference>